<keyword evidence="1" id="KW-0472">Membrane</keyword>
<evidence type="ECO:0000313" key="3">
    <source>
        <dbReference type="Proteomes" id="UP000014264"/>
    </source>
</evidence>
<dbReference type="InterPro" id="IPR049458">
    <property type="entry name" value="EpsG-like"/>
</dbReference>
<accession>A0A829GP14</accession>
<feature type="transmembrane region" description="Helical" evidence="1">
    <location>
        <begin position="330"/>
        <end position="350"/>
    </location>
</feature>
<evidence type="ECO:0000313" key="2">
    <source>
        <dbReference type="EMBL" id="EPC60361.1"/>
    </source>
</evidence>
<dbReference type="Proteomes" id="UP000014264">
    <property type="component" value="Unassembled WGS sequence"/>
</dbReference>
<proteinExistence type="predicted"/>
<name>A0A829GP14_LACPA</name>
<comment type="caution">
    <text evidence="2">The sequence shown here is derived from an EMBL/GenBank/DDBJ whole genome shotgun (WGS) entry which is preliminary data.</text>
</comment>
<feature type="transmembrane region" description="Helical" evidence="1">
    <location>
        <begin position="157"/>
        <end position="178"/>
    </location>
</feature>
<feature type="transmembrane region" description="Helical" evidence="1">
    <location>
        <begin position="242"/>
        <end position="261"/>
    </location>
</feature>
<dbReference type="AlphaFoldDB" id="A0A829GP14"/>
<feature type="transmembrane region" description="Helical" evidence="1">
    <location>
        <begin position="190"/>
        <end position="210"/>
    </location>
</feature>
<organism evidence="2 3">
    <name type="scientific">Lacticaseibacillus paracasei subsp. paracasei Lpp14</name>
    <dbReference type="NCBI Taxonomy" id="1256204"/>
    <lineage>
        <taxon>Bacteria</taxon>
        <taxon>Bacillati</taxon>
        <taxon>Bacillota</taxon>
        <taxon>Bacilli</taxon>
        <taxon>Lactobacillales</taxon>
        <taxon>Lactobacillaceae</taxon>
        <taxon>Lacticaseibacillus</taxon>
    </lineage>
</organism>
<gene>
    <name evidence="2" type="ORF">Lpp14_11185</name>
</gene>
<keyword evidence="1" id="KW-0812">Transmembrane</keyword>
<feature type="transmembrane region" description="Helical" evidence="1">
    <location>
        <begin position="21"/>
        <end position="40"/>
    </location>
</feature>
<dbReference type="Pfam" id="PF14897">
    <property type="entry name" value="EpsG"/>
    <property type="match status" value="1"/>
</dbReference>
<protein>
    <submittedName>
        <fullName evidence="2">Eps11O</fullName>
    </submittedName>
</protein>
<dbReference type="EMBL" id="ANJZ01000260">
    <property type="protein sequence ID" value="EPC60361.1"/>
    <property type="molecule type" value="Genomic_DNA"/>
</dbReference>
<keyword evidence="1" id="KW-1133">Transmembrane helix</keyword>
<reference evidence="2 3" key="1">
    <citation type="journal article" date="2013" name="PLoS ONE">
        <title>Lactobacillus paracasei comparative genomics: towards species pan-genome definition and exploitation of diversity.</title>
        <authorList>
            <person name="Smokvina T."/>
            <person name="Wels M."/>
            <person name="Polka J."/>
            <person name="Chervaux C."/>
            <person name="Brisse S."/>
            <person name="Boekhorst J."/>
            <person name="van Hylckama Vlieg J.E."/>
            <person name="Siezen R.J."/>
        </authorList>
    </citation>
    <scope>NUCLEOTIDE SEQUENCE [LARGE SCALE GENOMIC DNA]</scope>
    <source>
        <strain evidence="2 3">Lpp14</strain>
    </source>
</reference>
<sequence>MLVGLYIFFLFFCMLSYRKSLILFIVALSILWIFLAGTYGNADEPVYLSRYTSPELWQGQTEVLYSFFMSACRKLGLDFNGFKMVNAFLQLGILSIPIWKRAKHPNIVLLCYSVFPFAMDVTQLRNGLATSVMLFSLDYLFPDEHSSSNNLLDKNDIKFLIGIFVATMIHTASAFWIIFLMGKKLQDRGVVFFTISFSILFSILIGPRLISWLTSFFGASARIDAYLSAQYDSTRASMMINSLTRIAIFAILTLAILILLRHFRVEKSSDLDFALKINVLALNTIPFVINYTPEMYRMQIGIAVLNYIVITNNWSPSVVKRYTSRLQMPINNFVISVGLILLTLTSIYLIGIRAGNFSTVVGPLFTKNIFFGI</sequence>
<evidence type="ECO:0000256" key="1">
    <source>
        <dbReference type="SAM" id="Phobius"/>
    </source>
</evidence>